<dbReference type="RefSeq" id="WP_284138749.1">
    <property type="nucleotide sequence ID" value="NZ_JASJUT010000016.1"/>
</dbReference>
<name>A0ABT7ETE3_9GAMM</name>
<comment type="caution">
    <text evidence="1">The sequence shown here is derived from an EMBL/GenBank/DDBJ whole genome shotgun (WGS) entry which is preliminary data.</text>
</comment>
<sequence length="204" mass="23773">MNIGYYEKFEKELEAGLKKQAAASVKLFVESFNGEEEVRDWVWSYLPNLEKNRHSCIRYEIFMNLVYPTLKRGFEAGDYDSTMWLGKLIQNIYQTKGIFEELGSLVEMDFYKRCHEIDPENNQGNGLLLGSLLNWFSYCEHEWPAGILYGNDGASIEQCEEIRNEAKFALSLVTEQADIDFIEQFLEKLVQYETRLIKALKSDS</sequence>
<protein>
    <submittedName>
        <fullName evidence="1">Uncharacterized protein</fullName>
    </submittedName>
</protein>
<keyword evidence="2" id="KW-1185">Reference proteome</keyword>
<dbReference type="Proteomes" id="UP001231915">
    <property type="component" value="Unassembled WGS sequence"/>
</dbReference>
<proteinExistence type="predicted"/>
<evidence type="ECO:0000313" key="1">
    <source>
        <dbReference type="EMBL" id="MDK2598320.1"/>
    </source>
</evidence>
<reference evidence="1 2" key="1">
    <citation type="submission" date="2023-05" db="EMBL/GenBank/DDBJ databases">
        <title>Pseudoalteromonas ardens sp. nov., Pseudoalteromonas obscura sp. nov., and Pseudoalteromonas umbrosa sp. nov., isolated from the coral Montipora capitata.</title>
        <authorList>
            <person name="Thomas E.M."/>
            <person name="Smith E.M."/>
            <person name="Papke E."/>
            <person name="Shlafstein M.D."/>
            <person name="Oline D.K."/>
            <person name="Videau P."/>
            <person name="Saw J.H."/>
            <person name="Strangman W.K."/>
            <person name="Ushijima B."/>
        </authorList>
    </citation>
    <scope>NUCLEOTIDE SEQUENCE [LARGE SCALE GENOMIC DNA]</scope>
    <source>
        <strain evidence="1 2">P94</strain>
    </source>
</reference>
<organism evidence="1 2">
    <name type="scientific">Pseudoalteromonas obscura</name>
    <dbReference type="NCBI Taxonomy" id="3048491"/>
    <lineage>
        <taxon>Bacteria</taxon>
        <taxon>Pseudomonadati</taxon>
        <taxon>Pseudomonadota</taxon>
        <taxon>Gammaproteobacteria</taxon>
        <taxon>Alteromonadales</taxon>
        <taxon>Pseudoalteromonadaceae</taxon>
        <taxon>Pseudoalteromonas</taxon>
    </lineage>
</organism>
<gene>
    <name evidence="1" type="ORF">QNM18_25020</name>
</gene>
<dbReference type="EMBL" id="JASJUT010000016">
    <property type="protein sequence ID" value="MDK2598320.1"/>
    <property type="molecule type" value="Genomic_DNA"/>
</dbReference>
<evidence type="ECO:0000313" key="2">
    <source>
        <dbReference type="Proteomes" id="UP001231915"/>
    </source>
</evidence>
<accession>A0ABT7ETE3</accession>